<evidence type="ECO:0000313" key="3">
    <source>
        <dbReference type="Proteomes" id="UP001596161"/>
    </source>
</evidence>
<comment type="caution">
    <text evidence="2">The sequence shown here is derived from an EMBL/GenBank/DDBJ whole genome shotgun (WGS) entry which is preliminary data.</text>
</comment>
<evidence type="ECO:0000256" key="1">
    <source>
        <dbReference type="SAM" id="SignalP"/>
    </source>
</evidence>
<accession>A0ABW0E7W8</accession>
<dbReference type="Proteomes" id="UP001596161">
    <property type="component" value="Unassembled WGS sequence"/>
</dbReference>
<reference evidence="3" key="1">
    <citation type="journal article" date="2019" name="Int. J. Syst. Evol. Microbiol.">
        <title>The Global Catalogue of Microorganisms (GCM) 10K type strain sequencing project: providing services to taxonomists for standard genome sequencing and annotation.</title>
        <authorList>
            <consortium name="The Broad Institute Genomics Platform"/>
            <consortium name="The Broad Institute Genome Sequencing Center for Infectious Disease"/>
            <person name="Wu L."/>
            <person name="Ma J."/>
        </authorList>
    </citation>
    <scope>NUCLEOTIDE SEQUENCE [LARGE SCALE GENOMIC DNA]</scope>
    <source>
        <strain evidence="3">KACC 12602</strain>
    </source>
</reference>
<dbReference type="PROSITE" id="PS51257">
    <property type="entry name" value="PROKAR_LIPOPROTEIN"/>
    <property type="match status" value="1"/>
</dbReference>
<organism evidence="2 3">
    <name type="scientific">Adhaeribacter terreus</name>
    <dbReference type="NCBI Taxonomy" id="529703"/>
    <lineage>
        <taxon>Bacteria</taxon>
        <taxon>Pseudomonadati</taxon>
        <taxon>Bacteroidota</taxon>
        <taxon>Cytophagia</taxon>
        <taxon>Cytophagales</taxon>
        <taxon>Hymenobacteraceae</taxon>
        <taxon>Adhaeribacter</taxon>
    </lineage>
</organism>
<feature type="signal peptide" evidence="1">
    <location>
        <begin position="1"/>
        <end position="16"/>
    </location>
</feature>
<sequence length="223" mass="25258">MKIRYLLFLLPALLFACEGSDQIENRSKDEETVAVETPVVQGEIDGRDTVKVKLQTEFVAFFIQFQSAVFNEDADAFNHFIDSERGVYIIENPGAMPKMTLVKDIRKFKREFQGRSFFTIKDGLQSCKLKEEALPGFNCEGQTGGNSGYTKEGCFAADAEAFRKTEIHKYASLPENELQNIEKTLPLVQKTVVQTSTSYQFHFGQINGKWKVLFIDLRIPCSA</sequence>
<gene>
    <name evidence="2" type="ORF">ACFPIB_01700</name>
</gene>
<proteinExistence type="predicted"/>
<evidence type="ECO:0000313" key="2">
    <source>
        <dbReference type="EMBL" id="MFC5269305.1"/>
    </source>
</evidence>
<keyword evidence="3" id="KW-1185">Reference proteome</keyword>
<evidence type="ECO:0008006" key="4">
    <source>
        <dbReference type="Google" id="ProtNLM"/>
    </source>
</evidence>
<dbReference type="RefSeq" id="WP_378015684.1">
    <property type="nucleotide sequence ID" value="NZ_JBHSKT010000001.1"/>
</dbReference>
<dbReference type="EMBL" id="JBHSKT010000001">
    <property type="protein sequence ID" value="MFC5269305.1"/>
    <property type="molecule type" value="Genomic_DNA"/>
</dbReference>
<protein>
    <recommendedName>
        <fullName evidence="4">Lipoprotein</fullName>
    </recommendedName>
</protein>
<feature type="chain" id="PRO_5047068065" description="Lipoprotein" evidence="1">
    <location>
        <begin position="17"/>
        <end position="223"/>
    </location>
</feature>
<name>A0ABW0E7W8_9BACT</name>
<keyword evidence="1" id="KW-0732">Signal</keyword>